<keyword evidence="3" id="KW-1185">Reference proteome</keyword>
<dbReference type="GO" id="GO:0006637">
    <property type="term" value="P:acyl-CoA metabolic process"/>
    <property type="evidence" value="ECO:0007669"/>
    <property type="project" value="TreeGrafter"/>
</dbReference>
<dbReference type="InterPro" id="IPR014940">
    <property type="entry name" value="BAAT_C"/>
</dbReference>
<dbReference type="Gene3D" id="3.40.50.1820">
    <property type="entry name" value="alpha/beta hydrolase"/>
    <property type="match status" value="1"/>
</dbReference>
<dbReference type="GO" id="GO:0006631">
    <property type="term" value="P:fatty acid metabolic process"/>
    <property type="evidence" value="ECO:0007669"/>
    <property type="project" value="TreeGrafter"/>
</dbReference>
<evidence type="ECO:0000313" key="3">
    <source>
        <dbReference type="Proteomes" id="UP000033393"/>
    </source>
</evidence>
<evidence type="ECO:0000259" key="1">
    <source>
        <dbReference type="Pfam" id="PF08840"/>
    </source>
</evidence>
<dbReference type="OrthoDB" id="3189021at2"/>
<comment type="caution">
    <text evidence="2">The sequence shown here is derived from an EMBL/GenBank/DDBJ whole genome shotgun (WGS) entry which is preliminary data.</text>
</comment>
<reference evidence="2 3" key="1">
    <citation type="submission" date="2015-02" db="EMBL/GenBank/DDBJ databases">
        <authorList>
            <person name="Ju K.-S."/>
            <person name="Doroghazi J.R."/>
            <person name="Metcalf W."/>
        </authorList>
    </citation>
    <scope>NUCLEOTIDE SEQUENCE [LARGE SCALE GENOMIC DNA]</scope>
    <source>
        <strain evidence="2 3">NRRL B-16140</strain>
    </source>
</reference>
<dbReference type="EMBL" id="JYJG01000555">
    <property type="protein sequence ID" value="KJK33301.1"/>
    <property type="molecule type" value="Genomic_DNA"/>
</dbReference>
<dbReference type="Pfam" id="PF08840">
    <property type="entry name" value="BAAT_C"/>
    <property type="match status" value="1"/>
</dbReference>
<proteinExistence type="predicted"/>
<dbReference type="PANTHER" id="PTHR10824">
    <property type="entry name" value="ACYL-COENZYME A THIOESTERASE-RELATED"/>
    <property type="match status" value="1"/>
</dbReference>
<dbReference type="AlphaFoldDB" id="A0A0F0GB30"/>
<name>A0A0F0GB30_LENAE</name>
<dbReference type="PANTHER" id="PTHR10824:SF4">
    <property type="entry name" value="ACYL-COENZYME A THIOESTERASE 1-LIKE"/>
    <property type="match status" value="1"/>
</dbReference>
<dbReference type="InterPro" id="IPR029058">
    <property type="entry name" value="AB_hydrolase_fold"/>
</dbReference>
<protein>
    <submittedName>
        <fullName evidence="2">Acyl-CoA thioesterase</fullName>
    </submittedName>
</protein>
<dbReference type="SUPFAM" id="SSF53474">
    <property type="entry name" value="alpha/beta-Hydrolases"/>
    <property type="match status" value="1"/>
</dbReference>
<organism evidence="2 3">
    <name type="scientific">Lentzea aerocolonigenes</name>
    <name type="common">Lechevalieria aerocolonigenes</name>
    <name type="synonym">Saccharothrix aerocolonigenes</name>
    <dbReference type="NCBI Taxonomy" id="68170"/>
    <lineage>
        <taxon>Bacteria</taxon>
        <taxon>Bacillati</taxon>
        <taxon>Actinomycetota</taxon>
        <taxon>Actinomycetes</taxon>
        <taxon>Pseudonocardiales</taxon>
        <taxon>Pseudonocardiaceae</taxon>
        <taxon>Lentzea</taxon>
    </lineage>
</organism>
<dbReference type="RefSeq" id="WP_045318310.1">
    <property type="nucleotide sequence ID" value="NZ_JYJG01000555.1"/>
</dbReference>
<sequence length="289" mass="30720">MDIVEQEITGDALEGVLVRPAAGSRAGVLVLHGSYGSGTVERCRLLAHAGLLALGIRWYGGEGQAPGICEVPVETFSRGLDLLHAEGAERLSVLGLSKGAEAALWLSILDRRTAAVVAMSPTSVTWANLGSGTDGRNRPWRSSWTWQGEPLPFVPLDETWEPEPREDGLVSLRGWYERSGDLHADRYEAAAIPVEQTTAELVLVAGGDDGTWPSESSARALRDRRLAAGLPTVLVERLAAGHRPRLPGEAPASLSTHLHYGGTDADDSALGEAAWPHILDALHGPACGR</sequence>
<feature type="domain" description="BAAT/Acyl-CoA thioester hydrolase C-terminal" evidence="1">
    <location>
        <begin position="89"/>
        <end position="280"/>
    </location>
</feature>
<gene>
    <name evidence="2" type="ORF">UK23_46680</name>
</gene>
<dbReference type="PATRIC" id="fig|68170.10.peg.3035"/>
<evidence type="ECO:0000313" key="2">
    <source>
        <dbReference type="EMBL" id="KJK33301.1"/>
    </source>
</evidence>
<accession>A0A0F0GB30</accession>
<dbReference type="GO" id="GO:0047617">
    <property type="term" value="F:fatty acyl-CoA hydrolase activity"/>
    <property type="evidence" value="ECO:0007669"/>
    <property type="project" value="TreeGrafter"/>
</dbReference>
<dbReference type="Proteomes" id="UP000033393">
    <property type="component" value="Unassembled WGS sequence"/>
</dbReference>